<evidence type="ECO:0000256" key="6">
    <source>
        <dbReference type="SAM" id="MobiDB-lite"/>
    </source>
</evidence>
<dbReference type="AlphaFoldDB" id="A0A369JTT1"/>
<dbReference type="OrthoDB" id="2309723at2759"/>
<dbReference type="InterPro" id="IPR050815">
    <property type="entry name" value="TF_fung"/>
</dbReference>
<dbReference type="EMBL" id="LUEZ02000040">
    <property type="protein sequence ID" value="RDB25741.1"/>
    <property type="molecule type" value="Genomic_DNA"/>
</dbReference>
<dbReference type="InterPro" id="IPR036864">
    <property type="entry name" value="Zn2-C6_fun-type_DNA-bd_sf"/>
</dbReference>
<dbReference type="InParanoid" id="A0A369JTT1"/>
<dbReference type="Gene3D" id="4.10.240.10">
    <property type="entry name" value="Zn(2)-C6 fungal-type DNA-binding domain"/>
    <property type="match status" value="1"/>
</dbReference>
<dbReference type="CDD" id="cd12148">
    <property type="entry name" value="fungal_TF_MHR"/>
    <property type="match status" value="1"/>
</dbReference>
<dbReference type="GO" id="GO:0005634">
    <property type="term" value="C:nucleus"/>
    <property type="evidence" value="ECO:0007669"/>
    <property type="project" value="UniProtKB-SubCell"/>
</dbReference>
<organism evidence="7 8">
    <name type="scientific">Hypsizygus marmoreus</name>
    <name type="common">White beech mushroom</name>
    <name type="synonym">Agaricus marmoreus</name>
    <dbReference type="NCBI Taxonomy" id="39966"/>
    <lineage>
        <taxon>Eukaryota</taxon>
        <taxon>Fungi</taxon>
        <taxon>Dikarya</taxon>
        <taxon>Basidiomycota</taxon>
        <taxon>Agaricomycotina</taxon>
        <taxon>Agaricomycetes</taxon>
        <taxon>Agaricomycetidae</taxon>
        <taxon>Agaricales</taxon>
        <taxon>Tricholomatineae</taxon>
        <taxon>Lyophyllaceae</taxon>
        <taxon>Hypsizygus</taxon>
    </lineage>
</organism>
<evidence type="ECO:0000313" key="7">
    <source>
        <dbReference type="EMBL" id="RDB25741.1"/>
    </source>
</evidence>
<keyword evidence="3" id="KW-0805">Transcription regulation</keyword>
<feature type="region of interest" description="Disordered" evidence="6">
    <location>
        <begin position="222"/>
        <end position="264"/>
    </location>
</feature>
<protein>
    <recommendedName>
        <fullName evidence="9">Transcription factor domain-containing protein</fullName>
    </recommendedName>
</protein>
<dbReference type="Proteomes" id="UP000076154">
    <property type="component" value="Unassembled WGS sequence"/>
</dbReference>
<evidence type="ECO:0000256" key="3">
    <source>
        <dbReference type="ARBA" id="ARBA00023015"/>
    </source>
</evidence>
<dbReference type="PANTHER" id="PTHR47338:SF29">
    <property type="entry name" value="ZN(2)-C6 FUNGAL-TYPE DOMAIN-CONTAINING PROTEIN"/>
    <property type="match status" value="1"/>
</dbReference>
<keyword evidence="5" id="KW-0539">Nucleus</keyword>
<evidence type="ECO:0000256" key="1">
    <source>
        <dbReference type="ARBA" id="ARBA00004123"/>
    </source>
</evidence>
<dbReference type="InterPro" id="IPR001138">
    <property type="entry name" value="Zn2Cys6_DnaBD"/>
</dbReference>
<reference evidence="7" key="1">
    <citation type="submission" date="2018-04" db="EMBL/GenBank/DDBJ databases">
        <title>Whole genome sequencing of Hypsizygus marmoreus.</title>
        <authorList>
            <person name="Choi I.-G."/>
            <person name="Min B."/>
            <person name="Kim J.-G."/>
            <person name="Kim S."/>
            <person name="Oh Y.-L."/>
            <person name="Kong W.-S."/>
            <person name="Park H."/>
            <person name="Jeong J."/>
            <person name="Song E.-S."/>
        </authorList>
    </citation>
    <scope>NUCLEOTIDE SEQUENCE [LARGE SCALE GENOMIC DNA]</scope>
    <source>
        <strain evidence="7">51987-8</strain>
    </source>
</reference>
<accession>A0A369JTT1</accession>
<comment type="subcellular location">
    <subcellularLocation>
        <location evidence="1">Nucleus</location>
    </subcellularLocation>
</comment>
<keyword evidence="2" id="KW-0479">Metal-binding</keyword>
<name>A0A369JTT1_HYPMA</name>
<proteinExistence type="predicted"/>
<comment type="caution">
    <text evidence="7">The sequence shown here is derived from an EMBL/GenBank/DDBJ whole genome shotgun (WGS) entry which is preliminary data.</text>
</comment>
<dbReference type="GO" id="GO:0008270">
    <property type="term" value="F:zinc ion binding"/>
    <property type="evidence" value="ECO:0007669"/>
    <property type="project" value="InterPro"/>
</dbReference>
<evidence type="ECO:0000256" key="2">
    <source>
        <dbReference type="ARBA" id="ARBA00022723"/>
    </source>
</evidence>
<feature type="compositionally biased region" description="Low complexity" evidence="6">
    <location>
        <begin position="233"/>
        <end position="250"/>
    </location>
</feature>
<evidence type="ECO:0000313" key="8">
    <source>
        <dbReference type="Proteomes" id="UP000076154"/>
    </source>
</evidence>
<dbReference type="CDD" id="cd00067">
    <property type="entry name" value="GAL4"/>
    <property type="match status" value="1"/>
</dbReference>
<keyword evidence="8" id="KW-1185">Reference proteome</keyword>
<keyword evidence="4" id="KW-0804">Transcription</keyword>
<gene>
    <name evidence="7" type="ORF">Hypma_006802</name>
</gene>
<dbReference type="STRING" id="39966.A0A369JTT1"/>
<dbReference type="PANTHER" id="PTHR47338">
    <property type="entry name" value="ZN(II)2CYS6 TRANSCRIPTION FACTOR (EUROFUNG)-RELATED"/>
    <property type="match status" value="1"/>
</dbReference>
<sequence>MVIDKLSSNVISASLELNAKHSARCGDKLPTGPKVSRQGRLWYVFGLTAQCIYQLSKATQIEPIVWLNLPQIVDPRRRSPQPRGPHVPPSLPNVGITRDFADIILHKWHASLIFVATYSQHPSLDDHDHVEGTCSPSSARAGMWKLRRKIRCDGHRPVCGPCGRTSKSVEDCEYTDSGRSRTQVLEATISRLEARLRQLERPENSNTPVSLVVPYNDTRQSPPISILLGGHSPAGSPSSSPRNSDSRGSATPSNASISDHQHEEPPTVVTKLLLQNFLPHASEFGFFLDFTRFYDDAMRPLSIGHHLRPCPALLSAVYLWGVHLSQSESFAPHEHIFLSRALQHSANNLTMNHPQKILHGIQAEVLLAAYFFRAGRLLEGKYHTSAAVLMTLGSGLHKIRSSHALCPLPYSGLGDAMTTLLPGKNATEEGERMLGFWTVYSLHNCWSAALGSPISIASDAPGAQIDTPWPLDVDQYDQFPPELRGSFTVRNFLNNVPESSFGEYSTLAMYSKASILYEGAARHAALCHGNMQPAEAVQYTESFAMLDSCIDRFVQALPNLTQLEMTLPAAIRTIFVTHTLAHAAALRLHSIFVESSDHSRDKCLASSLGIIRNIRDVDLQSFQYINPVIGTLWMSACQFLIDELSRLRTVRSIWAPGSLSDEKEDQIAAALERGFGAMALFSLDCPLISYQLTKVQEEYSHLPQ</sequence>
<evidence type="ECO:0008006" key="9">
    <source>
        <dbReference type="Google" id="ProtNLM"/>
    </source>
</evidence>
<dbReference type="GO" id="GO:0000981">
    <property type="term" value="F:DNA-binding transcription factor activity, RNA polymerase II-specific"/>
    <property type="evidence" value="ECO:0007669"/>
    <property type="project" value="InterPro"/>
</dbReference>
<evidence type="ECO:0000256" key="5">
    <source>
        <dbReference type="ARBA" id="ARBA00023242"/>
    </source>
</evidence>
<evidence type="ECO:0000256" key="4">
    <source>
        <dbReference type="ARBA" id="ARBA00023163"/>
    </source>
</evidence>